<organism evidence="2 3">
    <name type="scientific">Lactiplantibacillus songbeiensis</name>
    <dbReference type="NCBI Taxonomy" id="2559920"/>
    <lineage>
        <taxon>Bacteria</taxon>
        <taxon>Bacillati</taxon>
        <taxon>Bacillota</taxon>
        <taxon>Bacilli</taxon>
        <taxon>Lactobacillales</taxon>
        <taxon>Lactobacillaceae</taxon>
        <taxon>Lactiplantibacillus</taxon>
    </lineage>
</organism>
<sequence length="229" mass="24956">MEYLKLIGIVIIILGFAFKFDTIAVVIISAVATALVAGISVPDLLTLLGKSFVENRVVSLFFLTLPMIGVIERHGLKQAAVNAIKKLKNLTPGRILNLYLLIREVACAFGITLSGQVQFVRPLISPMVQAAAGAREKLTPKQIDLIKARSAATDNFGNFYAQNLFVASGGVLLMASTMKSLGHAVEPTSIVLYSIPMAVITFIITAIYNIRFDRQFNVKRNKKQADDNC</sequence>
<evidence type="ECO:0000313" key="3">
    <source>
        <dbReference type="Proteomes" id="UP001597188"/>
    </source>
</evidence>
<dbReference type="Proteomes" id="UP001597188">
    <property type="component" value="Unassembled WGS sequence"/>
</dbReference>
<feature type="transmembrane region" description="Helical" evidence="1">
    <location>
        <begin position="57"/>
        <end position="76"/>
    </location>
</feature>
<keyword evidence="3" id="KW-1185">Reference proteome</keyword>
<comment type="caution">
    <text evidence="2">The sequence shown here is derived from an EMBL/GenBank/DDBJ whole genome shotgun (WGS) entry which is preliminary data.</text>
</comment>
<dbReference type="RefSeq" id="WP_137633924.1">
    <property type="nucleotide sequence ID" value="NZ_BJDL01000003.1"/>
</dbReference>
<keyword evidence="1" id="KW-0472">Membrane</keyword>
<keyword evidence="1" id="KW-1133">Transmembrane helix</keyword>
<reference evidence="3" key="1">
    <citation type="journal article" date="2019" name="Int. J. Syst. Evol. Microbiol.">
        <title>The Global Catalogue of Microorganisms (GCM) 10K type strain sequencing project: providing services to taxonomists for standard genome sequencing and annotation.</title>
        <authorList>
            <consortium name="The Broad Institute Genomics Platform"/>
            <consortium name="The Broad Institute Genome Sequencing Center for Infectious Disease"/>
            <person name="Wu L."/>
            <person name="Ma J."/>
        </authorList>
    </citation>
    <scope>NUCLEOTIDE SEQUENCE [LARGE SCALE GENOMIC DNA]</scope>
    <source>
        <strain evidence="3">CCM 8931</strain>
    </source>
</reference>
<protein>
    <submittedName>
        <fullName evidence="2">DUF969 domain-containing protein</fullName>
    </submittedName>
</protein>
<gene>
    <name evidence="2" type="ORF">ACFQ5L_12735</name>
</gene>
<dbReference type="Pfam" id="PF06149">
    <property type="entry name" value="DUF969"/>
    <property type="match status" value="1"/>
</dbReference>
<name>A0ABW4C4A6_9LACO</name>
<proteinExistence type="predicted"/>
<dbReference type="EMBL" id="JBHTOJ010000046">
    <property type="protein sequence ID" value="MFD1421805.1"/>
    <property type="molecule type" value="Genomic_DNA"/>
</dbReference>
<accession>A0ABW4C4A6</accession>
<evidence type="ECO:0000313" key="2">
    <source>
        <dbReference type="EMBL" id="MFD1421805.1"/>
    </source>
</evidence>
<feature type="transmembrane region" description="Helical" evidence="1">
    <location>
        <begin position="190"/>
        <end position="210"/>
    </location>
</feature>
<keyword evidence="1" id="KW-0812">Transmembrane</keyword>
<dbReference type="InterPro" id="IPR010374">
    <property type="entry name" value="DUF969"/>
</dbReference>
<feature type="transmembrane region" description="Helical" evidence="1">
    <location>
        <begin position="7"/>
        <end position="37"/>
    </location>
</feature>
<feature type="transmembrane region" description="Helical" evidence="1">
    <location>
        <begin position="159"/>
        <end position="178"/>
    </location>
</feature>
<evidence type="ECO:0000256" key="1">
    <source>
        <dbReference type="SAM" id="Phobius"/>
    </source>
</evidence>